<dbReference type="Proteomes" id="UP001285441">
    <property type="component" value="Unassembled WGS sequence"/>
</dbReference>
<proteinExistence type="predicted"/>
<evidence type="ECO:0008006" key="3">
    <source>
        <dbReference type="Google" id="ProtNLM"/>
    </source>
</evidence>
<keyword evidence="2" id="KW-1185">Reference proteome</keyword>
<protein>
    <recommendedName>
        <fullName evidence="3">F-box domain-containing protein</fullName>
    </recommendedName>
</protein>
<accession>A0AAE0U3Y0</accession>
<dbReference type="InterPro" id="IPR036047">
    <property type="entry name" value="F-box-like_dom_sf"/>
</dbReference>
<dbReference type="Gene3D" id="1.20.1280.50">
    <property type="match status" value="1"/>
</dbReference>
<evidence type="ECO:0000313" key="2">
    <source>
        <dbReference type="Proteomes" id="UP001285441"/>
    </source>
</evidence>
<reference evidence="1" key="1">
    <citation type="journal article" date="2023" name="Mol. Phylogenet. Evol.">
        <title>Genome-scale phylogeny and comparative genomics of the fungal order Sordariales.</title>
        <authorList>
            <person name="Hensen N."/>
            <person name="Bonometti L."/>
            <person name="Westerberg I."/>
            <person name="Brannstrom I.O."/>
            <person name="Guillou S."/>
            <person name="Cros-Aarteil S."/>
            <person name="Calhoun S."/>
            <person name="Haridas S."/>
            <person name="Kuo A."/>
            <person name="Mondo S."/>
            <person name="Pangilinan J."/>
            <person name="Riley R."/>
            <person name="LaButti K."/>
            <person name="Andreopoulos B."/>
            <person name="Lipzen A."/>
            <person name="Chen C."/>
            <person name="Yan M."/>
            <person name="Daum C."/>
            <person name="Ng V."/>
            <person name="Clum A."/>
            <person name="Steindorff A."/>
            <person name="Ohm R.A."/>
            <person name="Martin F."/>
            <person name="Silar P."/>
            <person name="Natvig D.O."/>
            <person name="Lalanne C."/>
            <person name="Gautier V."/>
            <person name="Ament-Velasquez S.L."/>
            <person name="Kruys A."/>
            <person name="Hutchinson M.I."/>
            <person name="Powell A.J."/>
            <person name="Barry K."/>
            <person name="Miller A.N."/>
            <person name="Grigoriev I.V."/>
            <person name="Debuchy R."/>
            <person name="Gladieux P."/>
            <person name="Hiltunen Thoren M."/>
            <person name="Johannesson H."/>
        </authorList>
    </citation>
    <scope>NUCLEOTIDE SEQUENCE</scope>
    <source>
        <strain evidence="1">CBS 232.78</strain>
    </source>
</reference>
<reference evidence="1" key="2">
    <citation type="submission" date="2023-06" db="EMBL/GenBank/DDBJ databases">
        <authorList>
            <consortium name="Lawrence Berkeley National Laboratory"/>
            <person name="Haridas S."/>
            <person name="Hensen N."/>
            <person name="Bonometti L."/>
            <person name="Westerberg I."/>
            <person name="Brannstrom I.O."/>
            <person name="Guillou S."/>
            <person name="Cros-Aarteil S."/>
            <person name="Calhoun S."/>
            <person name="Kuo A."/>
            <person name="Mondo S."/>
            <person name="Pangilinan J."/>
            <person name="Riley R."/>
            <person name="LaButti K."/>
            <person name="Andreopoulos B."/>
            <person name="Lipzen A."/>
            <person name="Chen C."/>
            <person name="Yanf M."/>
            <person name="Daum C."/>
            <person name="Ng V."/>
            <person name="Clum A."/>
            <person name="Steindorff A."/>
            <person name="Ohm R."/>
            <person name="Martin F."/>
            <person name="Silar P."/>
            <person name="Natvig D."/>
            <person name="Lalanne C."/>
            <person name="Gautier V."/>
            <person name="Ament-velasquez S.L."/>
            <person name="Kruys A."/>
            <person name="Hutchinson M.I."/>
            <person name="Powell A.J."/>
            <person name="Barry K."/>
            <person name="Miller A.N."/>
            <person name="Grigoriev I.V."/>
            <person name="Debuchy R."/>
            <person name="Gladieux P."/>
            <person name="Thoren M.H."/>
            <person name="Johannesson H."/>
        </authorList>
    </citation>
    <scope>NUCLEOTIDE SEQUENCE</scope>
    <source>
        <strain evidence="1">CBS 232.78</strain>
    </source>
</reference>
<name>A0AAE0U3Y0_9PEZI</name>
<gene>
    <name evidence="1" type="ORF">B0H63DRAFT_103148</name>
</gene>
<evidence type="ECO:0000313" key="1">
    <source>
        <dbReference type="EMBL" id="KAK3389694.1"/>
    </source>
</evidence>
<dbReference type="EMBL" id="JAULSW010000002">
    <property type="protein sequence ID" value="KAK3389694.1"/>
    <property type="molecule type" value="Genomic_DNA"/>
</dbReference>
<sequence length="461" mass="52645">MCSFGLRANDILNDHIGRREQSMEACIVTPYITHGMRLRRACFCAVCGGPMTRMFLNLRRPPREPRPMTEWESRLEGAPKLVNRSRDPFYGYAFTHCYVSDIRRLPHNRDCNVCYNTHDIKTSNVGWTRELRVLGLNLDLYRDNNSPAYLSGRAKYTKGQCIVLDVPSCTDENFPIREVLPFNGNADLHQATAYAIPNKGIFSPPVFPMHTCCLDILTEVLTGTNEPDNIDKDLLFATMYKHRKEFQLDLDYGPISGCQGVGWQVGNGQQFSVANPTYIAPTLEDKLRSIIESSPNHNLSADLNLSLKVLHDPFRKLPYDVLHHIAHLLPAASVFRLCSASWTVHSTLRRNAMFWRSHARHTSMPWFKELTPFLMDDELTAGKDIATLLSILNNKTKAKIYMEGPLIFVANRRRIWELSERLASLMANNDRDTCIRFARAQIIAERSDYFASIDMLVPDMT</sequence>
<dbReference type="AlphaFoldDB" id="A0AAE0U3Y0"/>
<comment type="caution">
    <text evidence="1">The sequence shown here is derived from an EMBL/GenBank/DDBJ whole genome shotgun (WGS) entry which is preliminary data.</text>
</comment>
<organism evidence="1 2">
    <name type="scientific">Podospora didyma</name>
    <dbReference type="NCBI Taxonomy" id="330526"/>
    <lineage>
        <taxon>Eukaryota</taxon>
        <taxon>Fungi</taxon>
        <taxon>Dikarya</taxon>
        <taxon>Ascomycota</taxon>
        <taxon>Pezizomycotina</taxon>
        <taxon>Sordariomycetes</taxon>
        <taxon>Sordariomycetidae</taxon>
        <taxon>Sordariales</taxon>
        <taxon>Podosporaceae</taxon>
        <taxon>Podospora</taxon>
    </lineage>
</organism>
<dbReference type="SUPFAM" id="SSF81383">
    <property type="entry name" value="F-box domain"/>
    <property type="match status" value="1"/>
</dbReference>